<dbReference type="GO" id="GO:0043565">
    <property type="term" value="F:sequence-specific DNA binding"/>
    <property type="evidence" value="ECO:0007669"/>
    <property type="project" value="InterPro"/>
</dbReference>
<evidence type="ECO:0000256" key="2">
    <source>
        <dbReference type="ARBA" id="ARBA00023125"/>
    </source>
</evidence>
<dbReference type="SUPFAM" id="SSF46689">
    <property type="entry name" value="Homeodomain-like"/>
    <property type="match status" value="1"/>
</dbReference>
<dbReference type="InterPro" id="IPR009057">
    <property type="entry name" value="Homeodomain-like_sf"/>
</dbReference>
<feature type="transmembrane region" description="Helical" evidence="4">
    <location>
        <begin position="150"/>
        <end position="172"/>
    </location>
</feature>
<accession>B3PBJ5</accession>
<dbReference type="GO" id="GO:0003700">
    <property type="term" value="F:DNA-binding transcription factor activity"/>
    <property type="evidence" value="ECO:0007669"/>
    <property type="project" value="InterPro"/>
</dbReference>
<keyword evidence="2" id="KW-0238">DNA-binding</keyword>
<evidence type="ECO:0000259" key="5">
    <source>
        <dbReference type="PROSITE" id="PS01124"/>
    </source>
</evidence>
<dbReference type="PROSITE" id="PS01124">
    <property type="entry name" value="HTH_ARAC_FAMILY_2"/>
    <property type="match status" value="1"/>
</dbReference>
<feature type="transmembrane region" description="Helical" evidence="4">
    <location>
        <begin position="76"/>
        <end position="99"/>
    </location>
</feature>
<reference evidence="6 7" key="1">
    <citation type="journal article" date="2008" name="J. Bacteriol.">
        <title>Insights into plant cell wall degradation from the genome sequence of the soil bacterium Cellvibrio japonicus.</title>
        <authorList>
            <person name="Deboy R.T."/>
            <person name="Mongodin E.F."/>
            <person name="Fouts D.E."/>
            <person name="Tailford L.E."/>
            <person name="Khouri H."/>
            <person name="Emerson J.B."/>
            <person name="Mohamoud Y."/>
            <person name="Watkins K."/>
            <person name="Henrissat B."/>
            <person name="Gilbert H.J."/>
            <person name="Nelson K.E."/>
        </authorList>
    </citation>
    <scope>NUCLEOTIDE SEQUENCE [LARGE SCALE GENOMIC DNA]</scope>
    <source>
        <strain evidence="6 7">Ueda107</strain>
    </source>
</reference>
<feature type="transmembrane region" description="Helical" evidence="4">
    <location>
        <begin position="193"/>
        <end position="214"/>
    </location>
</feature>
<dbReference type="InterPro" id="IPR018060">
    <property type="entry name" value="HTH_AraC"/>
</dbReference>
<dbReference type="HOGENOM" id="CLU_041408_2_0_6"/>
<dbReference type="PANTHER" id="PTHR43280">
    <property type="entry name" value="ARAC-FAMILY TRANSCRIPTIONAL REGULATOR"/>
    <property type="match status" value="1"/>
</dbReference>
<feature type="transmembrane region" description="Helical" evidence="4">
    <location>
        <begin position="234"/>
        <end position="254"/>
    </location>
</feature>
<dbReference type="PRINTS" id="PR00032">
    <property type="entry name" value="HTHARAC"/>
</dbReference>
<dbReference type="AlphaFoldDB" id="B3PBJ5"/>
<protein>
    <submittedName>
        <fullName evidence="6">Transcriptional regulator, AraC family domain protein</fullName>
    </submittedName>
</protein>
<dbReference type="InterPro" id="IPR020449">
    <property type="entry name" value="Tscrpt_reg_AraC-type_HTH"/>
</dbReference>
<dbReference type="SMART" id="SM00342">
    <property type="entry name" value="HTH_ARAC"/>
    <property type="match status" value="1"/>
</dbReference>
<feature type="transmembrane region" description="Helical" evidence="4">
    <location>
        <begin position="13"/>
        <end position="32"/>
    </location>
</feature>
<evidence type="ECO:0000256" key="1">
    <source>
        <dbReference type="ARBA" id="ARBA00023015"/>
    </source>
</evidence>
<evidence type="ECO:0000313" key="6">
    <source>
        <dbReference type="EMBL" id="ACE85187.1"/>
    </source>
</evidence>
<proteinExistence type="predicted"/>
<keyword evidence="1" id="KW-0805">Transcription regulation</keyword>
<dbReference type="Pfam" id="PF12833">
    <property type="entry name" value="HTH_18"/>
    <property type="match status" value="1"/>
</dbReference>
<feature type="transmembrane region" description="Helical" evidence="4">
    <location>
        <begin position="39"/>
        <end position="56"/>
    </location>
</feature>
<dbReference type="STRING" id="498211.CJA_2762"/>
<organism evidence="6 7">
    <name type="scientific">Cellvibrio japonicus (strain Ueda107)</name>
    <name type="common">Pseudomonas fluorescens subsp. cellulosa</name>
    <dbReference type="NCBI Taxonomy" id="498211"/>
    <lineage>
        <taxon>Bacteria</taxon>
        <taxon>Pseudomonadati</taxon>
        <taxon>Pseudomonadota</taxon>
        <taxon>Gammaproteobacteria</taxon>
        <taxon>Cellvibrionales</taxon>
        <taxon>Cellvibrionaceae</taxon>
        <taxon>Cellvibrio</taxon>
    </lineage>
</organism>
<keyword evidence="4" id="KW-1133">Transmembrane helix</keyword>
<dbReference type="PANTHER" id="PTHR43280:SF29">
    <property type="entry name" value="ARAC-FAMILY TRANSCRIPTIONAL REGULATOR"/>
    <property type="match status" value="1"/>
</dbReference>
<keyword evidence="4" id="KW-0812">Transmembrane</keyword>
<dbReference type="Proteomes" id="UP000001036">
    <property type="component" value="Chromosome"/>
</dbReference>
<keyword evidence="7" id="KW-1185">Reference proteome</keyword>
<keyword evidence="4" id="KW-0472">Membrane</keyword>
<sequence>MLMNETIFNIHDLVLMMTAIQCACFVILILVTNPRTNNSNYFLAAFLLTHVFIPMHELVLWGADFKMIALDHYPRLFMWMGFGYYLDAALLYFYIKSLVYQDFQLRWRDSLHLIPLAVFALFLTFTFYNHSLAERIILIDDDIYMYSPGYLSMDLLCKLARISYCAACLLLIRQYRNRLKITHSNIERVDIRWLISLVIGFLVIAIMEAGLAFAKILHLFVPFHPHWFEVIGLTGYYVVFVLVLALVFTSIRYFSGFIAIAQREAHRQIPEENLFNRHFIDNIDTTMRAHKPYLQPDLTLDMLAETLEIPARDLSLIFSRHFDSNFYEFVNRYRIEEAKRMLADPKHKGKTITHIYLDAGFNSKSVFNTLFKKYLGQTPSEYRLAQLRHA</sequence>
<feature type="transmembrane region" description="Helical" evidence="4">
    <location>
        <begin position="111"/>
        <end position="130"/>
    </location>
</feature>
<evidence type="ECO:0000256" key="4">
    <source>
        <dbReference type="SAM" id="Phobius"/>
    </source>
</evidence>
<keyword evidence="3" id="KW-0804">Transcription</keyword>
<evidence type="ECO:0000256" key="3">
    <source>
        <dbReference type="ARBA" id="ARBA00023163"/>
    </source>
</evidence>
<dbReference type="eggNOG" id="COG2207">
    <property type="taxonomic scope" value="Bacteria"/>
</dbReference>
<name>B3PBJ5_CELJU</name>
<gene>
    <name evidence="6" type="ordered locus">CJA_2762</name>
</gene>
<dbReference type="KEGG" id="cja:CJA_2762"/>
<evidence type="ECO:0000313" key="7">
    <source>
        <dbReference type="Proteomes" id="UP000001036"/>
    </source>
</evidence>
<feature type="domain" description="HTH araC/xylS-type" evidence="5">
    <location>
        <begin position="284"/>
        <end position="385"/>
    </location>
</feature>
<dbReference type="EMBL" id="CP000934">
    <property type="protein sequence ID" value="ACE85187.1"/>
    <property type="molecule type" value="Genomic_DNA"/>
</dbReference>
<dbReference type="Gene3D" id="1.10.10.60">
    <property type="entry name" value="Homeodomain-like"/>
    <property type="match status" value="2"/>
</dbReference>